<dbReference type="STRING" id="573321.SAMN04488505_102718"/>
<reference evidence="1 2" key="1">
    <citation type="submission" date="2016-10" db="EMBL/GenBank/DDBJ databases">
        <authorList>
            <person name="de Groot N.N."/>
        </authorList>
    </citation>
    <scope>NUCLEOTIDE SEQUENCE [LARGE SCALE GENOMIC DNA]</scope>
    <source>
        <strain evidence="1 2">DSM 21039</strain>
    </source>
</reference>
<accession>A0A1H7RTF7</accession>
<name>A0A1H7RTF7_9BACT</name>
<organism evidence="1 2">
    <name type="scientific">Chitinophaga rupis</name>
    <dbReference type="NCBI Taxonomy" id="573321"/>
    <lineage>
        <taxon>Bacteria</taxon>
        <taxon>Pseudomonadati</taxon>
        <taxon>Bacteroidota</taxon>
        <taxon>Chitinophagia</taxon>
        <taxon>Chitinophagales</taxon>
        <taxon>Chitinophagaceae</taxon>
        <taxon>Chitinophaga</taxon>
    </lineage>
</organism>
<dbReference type="Proteomes" id="UP000198984">
    <property type="component" value="Unassembled WGS sequence"/>
</dbReference>
<proteinExistence type="predicted"/>
<keyword evidence="2" id="KW-1185">Reference proteome</keyword>
<sequence length="204" mass="23473">MESLYNYAAVLQNVIAKGQTMYGPRFNINKDDKPTILKLLYWFLDDQLMAAEHGIDLQKGIMLSGPIGCGKSAIMRVLNSLCKPDWQFHIAPCERAALQFATEGYQTIEKYSFKAFNLHHPVTICFDDLGVETDINYFGNTCNTMLHILSIRYDLYTAHEMITHVTTNLNSKELEERYGNRLRSRMREMFNLIAFPTNSADKRT</sequence>
<dbReference type="InterPro" id="IPR027417">
    <property type="entry name" value="P-loop_NTPase"/>
</dbReference>
<dbReference type="OrthoDB" id="835620at2"/>
<protein>
    <recommendedName>
        <fullName evidence="3">ATPase</fullName>
    </recommendedName>
</protein>
<dbReference type="EMBL" id="FOBB01000002">
    <property type="protein sequence ID" value="SEL63064.1"/>
    <property type="molecule type" value="Genomic_DNA"/>
</dbReference>
<evidence type="ECO:0000313" key="2">
    <source>
        <dbReference type="Proteomes" id="UP000198984"/>
    </source>
</evidence>
<evidence type="ECO:0008006" key="3">
    <source>
        <dbReference type="Google" id="ProtNLM"/>
    </source>
</evidence>
<gene>
    <name evidence="1" type="ORF">SAMN04488505_102718</name>
</gene>
<evidence type="ECO:0000313" key="1">
    <source>
        <dbReference type="EMBL" id="SEL63064.1"/>
    </source>
</evidence>
<dbReference type="SUPFAM" id="SSF52540">
    <property type="entry name" value="P-loop containing nucleoside triphosphate hydrolases"/>
    <property type="match status" value="1"/>
</dbReference>
<dbReference type="AlphaFoldDB" id="A0A1H7RTF7"/>
<dbReference type="Gene3D" id="3.40.50.300">
    <property type="entry name" value="P-loop containing nucleotide triphosphate hydrolases"/>
    <property type="match status" value="1"/>
</dbReference>
<dbReference type="RefSeq" id="WP_089910490.1">
    <property type="nucleotide sequence ID" value="NZ_FOBB01000002.1"/>
</dbReference>